<keyword evidence="1" id="KW-0732">Signal</keyword>
<proteinExistence type="predicted"/>
<dbReference type="EMBL" id="VLNR01000058">
    <property type="protein sequence ID" value="TSE05572.1"/>
    <property type="molecule type" value="Genomic_DNA"/>
</dbReference>
<feature type="chain" id="PRO_5021803254" description="DUF4369 domain-containing protein" evidence="1">
    <location>
        <begin position="26"/>
        <end position="157"/>
    </location>
</feature>
<dbReference type="OrthoDB" id="1144931at2"/>
<reference evidence="2 3" key="1">
    <citation type="submission" date="2019-07" db="EMBL/GenBank/DDBJ databases">
        <title>The draft genome sequence of Aquimarina algiphila M91.</title>
        <authorList>
            <person name="Meng X."/>
        </authorList>
    </citation>
    <scope>NUCLEOTIDE SEQUENCE [LARGE SCALE GENOMIC DNA]</scope>
    <source>
        <strain evidence="2 3">M91</strain>
    </source>
</reference>
<evidence type="ECO:0008006" key="4">
    <source>
        <dbReference type="Google" id="ProtNLM"/>
    </source>
</evidence>
<sequence length="157" mass="18128">MKTSIHTIKIALFSILFLSASVSNAQIIYEDELETVYLSKNAEEVVYTNNFSNFNGRLIATNQINFRIEIQRAKQDKDYLLFLSERSNLEILASAYLKTIRKGANRSSDAEAFAKFLNDRLPELMHQFKKDNNLEELYMYSRKNTFNGKIDALPSVL</sequence>
<gene>
    <name evidence="2" type="ORF">FOF46_22245</name>
</gene>
<dbReference type="Proteomes" id="UP000318833">
    <property type="component" value="Unassembled WGS sequence"/>
</dbReference>
<keyword evidence="3" id="KW-1185">Reference proteome</keyword>
<comment type="caution">
    <text evidence="2">The sequence shown here is derived from an EMBL/GenBank/DDBJ whole genome shotgun (WGS) entry which is preliminary data.</text>
</comment>
<evidence type="ECO:0000313" key="3">
    <source>
        <dbReference type="Proteomes" id="UP000318833"/>
    </source>
</evidence>
<name>A0A554VEQ1_9FLAO</name>
<dbReference type="RefSeq" id="WP_109434721.1">
    <property type="nucleotide sequence ID" value="NZ_CANLFO010000014.1"/>
</dbReference>
<evidence type="ECO:0000313" key="2">
    <source>
        <dbReference type="EMBL" id="TSE05572.1"/>
    </source>
</evidence>
<feature type="signal peptide" evidence="1">
    <location>
        <begin position="1"/>
        <end position="25"/>
    </location>
</feature>
<protein>
    <recommendedName>
        <fullName evidence="4">DUF4369 domain-containing protein</fullName>
    </recommendedName>
</protein>
<dbReference type="AlphaFoldDB" id="A0A554VEQ1"/>
<evidence type="ECO:0000256" key="1">
    <source>
        <dbReference type="SAM" id="SignalP"/>
    </source>
</evidence>
<organism evidence="2 3">
    <name type="scientific">Aquimarina algiphila</name>
    <dbReference type="NCBI Taxonomy" id="2047982"/>
    <lineage>
        <taxon>Bacteria</taxon>
        <taxon>Pseudomonadati</taxon>
        <taxon>Bacteroidota</taxon>
        <taxon>Flavobacteriia</taxon>
        <taxon>Flavobacteriales</taxon>
        <taxon>Flavobacteriaceae</taxon>
        <taxon>Aquimarina</taxon>
    </lineage>
</organism>
<accession>A0A554VEQ1</accession>